<feature type="domain" description="HTH luxR-type" evidence="5">
    <location>
        <begin position="136"/>
        <end position="201"/>
    </location>
</feature>
<dbReference type="InterPro" id="IPR036388">
    <property type="entry name" value="WH-like_DNA-bd_sf"/>
</dbReference>
<comment type="caution">
    <text evidence="7">The sequence shown here is derived from an EMBL/GenBank/DDBJ whole genome shotgun (WGS) entry which is preliminary data.</text>
</comment>
<comment type="caution">
    <text evidence="4">Lacks conserved residue(s) required for the propagation of feature annotation.</text>
</comment>
<proteinExistence type="predicted"/>
<dbReference type="AlphaFoldDB" id="A0A4Y8ZKP8"/>
<dbReference type="Pfam" id="PF00196">
    <property type="entry name" value="GerE"/>
    <property type="match status" value="1"/>
</dbReference>
<keyword evidence="3" id="KW-0804">Transcription</keyword>
<evidence type="ECO:0000313" key="8">
    <source>
        <dbReference type="Proteomes" id="UP000298213"/>
    </source>
</evidence>
<dbReference type="PROSITE" id="PS50110">
    <property type="entry name" value="RESPONSE_REGULATORY"/>
    <property type="match status" value="1"/>
</dbReference>
<evidence type="ECO:0000256" key="3">
    <source>
        <dbReference type="ARBA" id="ARBA00023163"/>
    </source>
</evidence>
<name>A0A4Y8ZKP8_9SPHN</name>
<dbReference type="SMART" id="SM00448">
    <property type="entry name" value="REC"/>
    <property type="match status" value="1"/>
</dbReference>
<gene>
    <name evidence="7" type="ORF">E2493_19530</name>
</gene>
<feature type="domain" description="Response regulatory" evidence="6">
    <location>
        <begin position="6"/>
        <end position="120"/>
    </location>
</feature>
<dbReference type="CDD" id="cd06170">
    <property type="entry name" value="LuxR_C_like"/>
    <property type="match status" value="1"/>
</dbReference>
<dbReference type="InterPro" id="IPR001789">
    <property type="entry name" value="Sig_transdc_resp-reg_receiver"/>
</dbReference>
<dbReference type="PROSITE" id="PS00622">
    <property type="entry name" value="HTH_LUXR_1"/>
    <property type="match status" value="1"/>
</dbReference>
<dbReference type="Proteomes" id="UP000298213">
    <property type="component" value="Unassembled WGS sequence"/>
</dbReference>
<dbReference type="Gene3D" id="3.40.50.2300">
    <property type="match status" value="1"/>
</dbReference>
<keyword evidence="1" id="KW-0805">Transcription regulation</keyword>
<keyword evidence="2" id="KW-0238">DNA-binding</keyword>
<evidence type="ECO:0000313" key="7">
    <source>
        <dbReference type="EMBL" id="TFI56534.1"/>
    </source>
</evidence>
<accession>A0A4Y8ZKP8</accession>
<dbReference type="PANTHER" id="PTHR44688:SF16">
    <property type="entry name" value="DNA-BINDING TRANSCRIPTIONAL ACTIVATOR DEVR_DOSR"/>
    <property type="match status" value="1"/>
</dbReference>
<dbReference type="OrthoDB" id="9782655at2"/>
<dbReference type="PROSITE" id="PS50043">
    <property type="entry name" value="HTH_LUXR_2"/>
    <property type="match status" value="1"/>
</dbReference>
<keyword evidence="8" id="KW-1185">Reference proteome</keyword>
<dbReference type="SUPFAM" id="SSF46894">
    <property type="entry name" value="C-terminal effector domain of the bipartite response regulators"/>
    <property type="match status" value="1"/>
</dbReference>
<protein>
    <submittedName>
        <fullName evidence="7">Response regulator transcription factor</fullName>
    </submittedName>
</protein>
<dbReference type="GO" id="GO:0000160">
    <property type="term" value="P:phosphorelay signal transduction system"/>
    <property type="evidence" value="ECO:0007669"/>
    <property type="project" value="InterPro"/>
</dbReference>
<dbReference type="InterPro" id="IPR011006">
    <property type="entry name" value="CheY-like_superfamily"/>
</dbReference>
<dbReference type="SUPFAM" id="SSF52172">
    <property type="entry name" value="CheY-like"/>
    <property type="match status" value="1"/>
</dbReference>
<reference evidence="7 8" key="1">
    <citation type="submission" date="2019-03" db="EMBL/GenBank/DDBJ databases">
        <title>Genome sequence of Sphingomonas sp. 17J27-24.</title>
        <authorList>
            <person name="Kim M."/>
            <person name="Maeng S."/>
            <person name="Sathiyaraj S."/>
        </authorList>
    </citation>
    <scope>NUCLEOTIDE SEQUENCE [LARGE SCALE GENOMIC DNA]</scope>
    <source>
        <strain evidence="7 8">17J27-24</strain>
    </source>
</reference>
<dbReference type="PRINTS" id="PR00038">
    <property type="entry name" value="HTHLUXR"/>
</dbReference>
<evidence type="ECO:0000259" key="6">
    <source>
        <dbReference type="PROSITE" id="PS50110"/>
    </source>
</evidence>
<dbReference type="Pfam" id="PF00072">
    <property type="entry name" value="Response_reg"/>
    <property type="match status" value="1"/>
</dbReference>
<evidence type="ECO:0000259" key="5">
    <source>
        <dbReference type="PROSITE" id="PS50043"/>
    </source>
</evidence>
<organism evidence="7 8">
    <name type="scientific">Sphingomonas parva</name>
    <dbReference type="NCBI Taxonomy" id="2555898"/>
    <lineage>
        <taxon>Bacteria</taxon>
        <taxon>Pseudomonadati</taxon>
        <taxon>Pseudomonadota</taxon>
        <taxon>Alphaproteobacteria</taxon>
        <taxon>Sphingomonadales</taxon>
        <taxon>Sphingomonadaceae</taxon>
        <taxon>Sphingomonas</taxon>
    </lineage>
</organism>
<dbReference type="GO" id="GO:0003677">
    <property type="term" value="F:DNA binding"/>
    <property type="evidence" value="ECO:0007669"/>
    <property type="project" value="UniProtKB-KW"/>
</dbReference>
<dbReference type="PANTHER" id="PTHR44688">
    <property type="entry name" value="DNA-BINDING TRANSCRIPTIONAL ACTIVATOR DEVR_DOSR"/>
    <property type="match status" value="1"/>
</dbReference>
<dbReference type="RefSeq" id="WP_135090241.1">
    <property type="nucleotide sequence ID" value="NZ_SPDV01000069.1"/>
</dbReference>
<dbReference type="GO" id="GO:0006355">
    <property type="term" value="P:regulation of DNA-templated transcription"/>
    <property type="evidence" value="ECO:0007669"/>
    <property type="project" value="InterPro"/>
</dbReference>
<evidence type="ECO:0000256" key="2">
    <source>
        <dbReference type="ARBA" id="ARBA00023125"/>
    </source>
</evidence>
<sequence>MSHQRMVYVVDHDLGSRRAITSHLASLGAEAWPFATAGEFLDIVDHLTPACVLLEVDLVGGAGLDILSALAARDEAWPLIATSARIEVRLAVEAMKLGALDVLQKPIDLDALAGALIPAWERLQHALASGASARAAREQVARLTPREVEIVLALLAGQANKAVAHALGISVRTVEMHRAHIMAKLGVRSLAEAALIAARAGLTPTPRAANAPGPWAKPAVPALPLPAQPLAPGLIRAAG</sequence>
<dbReference type="SMART" id="SM00421">
    <property type="entry name" value="HTH_LUXR"/>
    <property type="match status" value="1"/>
</dbReference>
<dbReference type="Gene3D" id="1.10.10.10">
    <property type="entry name" value="Winged helix-like DNA-binding domain superfamily/Winged helix DNA-binding domain"/>
    <property type="match status" value="1"/>
</dbReference>
<evidence type="ECO:0000256" key="4">
    <source>
        <dbReference type="PROSITE-ProRule" id="PRU00169"/>
    </source>
</evidence>
<dbReference type="InterPro" id="IPR000792">
    <property type="entry name" value="Tscrpt_reg_LuxR_C"/>
</dbReference>
<evidence type="ECO:0000256" key="1">
    <source>
        <dbReference type="ARBA" id="ARBA00023015"/>
    </source>
</evidence>
<dbReference type="InterPro" id="IPR016032">
    <property type="entry name" value="Sig_transdc_resp-reg_C-effctor"/>
</dbReference>
<dbReference type="EMBL" id="SPDV01000069">
    <property type="protein sequence ID" value="TFI56534.1"/>
    <property type="molecule type" value="Genomic_DNA"/>
</dbReference>